<comment type="caution">
    <text evidence="8">The sequence shown here is derived from an EMBL/GenBank/DDBJ whole genome shotgun (WGS) entry which is preliminary data.</text>
</comment>
<dbReference type="SUPFAM" id="SSF54585">
    <property type="entry name" value="Cdc48 domain 2-like"/>
    <property type="match status" value="1"/>
</dbReference>
<dbReference type="CDD" id="cd19511">
    <property type="entry name" value="RecA-like_CDC48_r2-like"/>
    <property type="match status" value="1"/>
</dbReference>
<dbReference type="PROSITE" id="PS00674">
    <property type="entry name" value="AAA"/>
    <property type="match status" value="2"/>
</dbReference>
<proteinExistence type="inferred from homology"/>
<dbReference type="OrthoDB" id="77269at2157"/>
<dbReference type="Gene3D" id="3.40.50.300">
    <property type="entry name" value="P-loop containing nucleotide triphosphate hydrolases"/>
    <property type="match status" value="2"/>
</dbReference>
<dbReference type="InterPro" id="IPR027417">
    <property type="entry name" value="P-loop_NTPase"/>
</dbReference>
<keyword evidence="2" id="KW-0677">Repeat</keyword>
<protein>
    <submittedName>
        <fullName evidence="8">AAA family ATPase</fullName>
    </submittedName>
</protein>
<keyword evidence="3" id="KW-0547">Nucleotide-binding</keyword>
<feature type="domain" description="AAA+ ATPase" evidence="5">
    <location>
        <begin position="242"/>
        <end position="378"/>
    </location>
</feature>
<dbReference type="Gene3D" id="3.10.330.10">
    <property type="match status" value="1"/>
</dbReference>
<evidence type="ECO:0000256" key="2">
    <source>
        <dbReference type="ARBA" id="ARBA00022737"/>
    </source>
</evidence>
<dbReference type="Pfam" id="PF02933">
    <property type="entry name" value="CDC48_2"/>
    <property type="match status" value="1"/>
</dbReference>
<dbReference type="InterPro" id="IPR003338">
    <property type="entry name" value="CDC4_N-term_subdom"/>
</dbReference>
<dbReference type="NCBIfam" id="TIGR01243">
    <property type="entry name" value="CDC48"/>
    <property type="match status" value="1"/>
</dbReference>
<dbReference type="InterPro" id="IPR029067">
    <property type="entry name" value="CDC48_domain_2-like_sf"/>
</dbReference>
<evidence type="ECO:0000259" key="7">
    <source>
        <dbReference type="SMART" id="SM01073"/>
    </source>
</evidence>
<dbReference type="SUPFAM" id="SSF52540">
    <property type="entry name" value="P-loop containing nucleoside triphosphate hydrolases"/>
    <property type="match status" value="2"/>
</dbReference>
<dbReference type="Gene3D" id="1.10.8.60">
    <property type="match status" value="2"/>
</dbReference>
<dbReference type="FunFam" id="3.40.50.300:FF:000018">
    <property type="entry name" value="Cell division control 48"/>
    <property type="match status" value="1"/>
</dbReference>
<name>A0A2A2H9I1_METBR</name>
<feature type="domain" description="CDC48 N-terminal subdomain" evidence="7">
    <location>
        <begin position="8"/>
        <end position="92"/>
    </location>
</feature>
<evidence type="ECO:0000256" key="4">
    <source>
        <dbReference type="ARBA" id="ARBA00022840"/>
    </source>
</evidence>
<evidence type="ECO:0000259" key="6">
    <source>
        <dbReference type="SMART" id="SM01072"/>
    </source>
</evidence>
<dbReference type="SMART" id="SM01072">
    <property type="entry name" value="CDC48_2"/>
    <property type="match status" value="1"/>
</dbReference>
<comment type="similarity">
    <text evidence="1">Belongs to the AAA ATPase family. CDC48 subfamily.</text>
</comment>
<evidence type="ECO:0000313" key="8">
    <source>
        <dbReference type="EMBL" id="PAV05903.1"/>
    </source>
</evidence>
<sequence>MPELGEIELRVAEALQQDVGKGIIRMDNELLAEMDVEPGDIVEIIGKRTTGAIVGHAYPADIGLEIVRMDGLTRSNAGTSIGETVTIRHAKIRIARKVTLAPATKGLRIMASGDIIKRNIMGRAAARGDILSLISPRRTRETFREFPGGEKVFREFFESTTPFSLGEIKFSVVSTNPAGIVRINDVTEIEVRPEAVEIVEKKVPDVTYDDVGGLKQEIEKVREMIELPLRHPEIFDRLGIDPPRGVLLHGAPGTGKTLLAKAVANESGSNFVAINGPEVMSKYVGEAEKKIRDLFKEAEENAPTVIFIDEIDAIAPKREEVTGEVERRVVAQILALMDGLKERGKVIVIGATNRPDALDQALRRPGRFDREIELRVPDRDGRSEILQIHTRGMPLEDDVDMEEIADITHGFVGADLAALSRESAMNALRRILPELDLEEQTIPQKVLEKLFVTNNDFMDALKSISPSALREVFIEVPDIRWEDIGGLQELKETLKEAVEWPLTNSEDFKRIGIQPSKGILLFGPPGTGKTMLSKAVATESKANFISVKGSEILSKWFGESERKITEIFKKGKQASPCIIFFDEIDAIAPMRGSAAGEPRVVERMVNTLLSEMDGLEELRGVIVIGATNRPDLIDAALLRPGRFDEVVLVSPPDEKARLEILKVHTKSMALDDNVNLVDLSKRAEGYSGADIEALCRKAGVIALHENIKIEKVSKRHFEAALSKVNPSTTPQTKEYYEEVARRLGRGLEAKKVREEFPREVA</sequence>
<keyword evidence="4" id="KW-0067">ATP-binding</keyword>
<dbReference type="GO" id="GO:0016887">
    <property type="term" value="F:ATP hydrolysis activity"/>
    <property type="evidence" value="ECO:0007669"/>
    <property type="project" value="InterPro"/>
</dbReference>
<keyword evidence="9" id="KW-1185">Reference proteome</keyword>
<dbReference type="InterPro" id="IPR003960">
    <property type="entry name" value="ATPase_AAA_CS"/>
</dbReference>
<dbReference type="InterPro" id="IPR005938">
    <property type="entry name" value="AAA_ATPase_CDC48"/>
</dbReference>
<feature type="domain" description="AAA+ ATPase" evidence="5">
    <location>
        <begin position="515"/>
        <end position="653"/>
    </location>
</feature>
<dbReference type="SUPFAM" id="SSF50692">
    <property type="entry name" value="ADC-like"/>
    <property type="match status" value="1"/>
</dbReference>
<dbReference type="InterPro" id="IPR050168">
    <property type="entry name" value="AAA_ATPase_domain"/>
</dbReference>
<dbReference type="PANTHER" id="PTHR23077">
    <property type="entry name" value="AAA-FAMILY ATPASE"/>
    <property type="match status" value="1"/>
</dbReference>
<dbReference type="Pfam" id="PF02359">
    <property type="entry name" value="CDC48_N"/>
    <property type="match status" value="1"/>
</dbReference>
<reference evidence="8 9" key="1">
    <citation type="journal article" date="2017" name="BMC Genomics">
        <title>Genomic analysis of methanogenic archaea reveals a shift towards energy conservation.</title>
        <authorList>
            <person name="Gilmore S.P."/>
            <person name="Henske J.K."/>
            <person name="Sexton J.A."/>
            <person name="Solomon K.V."/>
            <person name="Seppala S."/>
            <person name="Yoo J.I."/>
            <person name="Huyett L.M."/>
            <person name="Pressman A."/>
            <person name="Cogan J.Z."/>
            <person name="Kivenson V."/>
            <person name="Peng X."/>
            <person name="Tan Y."/>
            <person name="Valentine D.L."/>
            <person name="O'Malley M.A."/>
        </authorList>
    </citation>
    <scope>NUCLEOTIDE SEQUENCE [LARGE SCALE GENOMIC DNA]</scope>
    <source>
        <strain evidence="8 9">M.o.H.</strain>
    </source>
</reference>
<dbReference type="SMART" id="SM00382">
    <property type="entry name" value="AAA"/>
    <property type="match status" value="2"/>
</dbReference>
<accession>A0A2A2H9I1</accession>
<dbReference type="Pfam" id="PF17862">
    <property type="entry name" value="AAA_lid_3"/>
    <property type="match status" value="2"/>
</dbReference>
<dbReference type="SMART" id="SM01073">
    <property type="entry name" value="CDC48_N"/>
    <property type="match status" value="1"/>
</dbReference>
<dbReference type="AlphaFoldDB" id="A0A2A2H9I1"/>
<dbReference type="Pfam" id="PF00004">
    <property type="entry name" value="AAA"/>
    <property type="match status" value="2"/>
</dbReference>
<dbReference type="Proteomes" id="UP000217784">
    <property type="component" value="Unassembled WGS sequence"/>
</dbReference>
<dbReference type="GO" id="GO:0005524">
    <property type="term" value="F:ATP binding"/>
    <property type="evidence" value="ECO:0007669"/>
    <property type="project" value="UniProtKB-KW"/>
</dbReference>
<evidence type="ECO:0000313" key="9">
    <source>
        <dbReference type="Proteomes" id="UP000217784"/>
    </source>
</evidence>
<dbReference type="FunFam" id="1.10.8.60:FF:000038">
    <property type="entry name" value="spermatogenesis-associated protein 5-like protein 1"/>
    <property type="match status" value="1"/>
</dbReference>
<dbReference type="PANTHER" id="PTHR23077:SF171">
    <property type="entry name" value="NUCLEAR VALOSIN-CONTAINING PROTEIN-LIKE"/>
    <property type="match status" value="1"/>
</dbReference>
<dbReference type="InterPro" id="IPR004201">
    <property type="entry name" value="Cdc48_dom2"/>
</dbReference>
<dbReference type="InterPro" id="IPR009010">
    <property type="entry name" value="Asp_de-COase-like_dom_sf"/>
</dbReference>
<dbReference type="InterPro" id="IPR003959">
    <property type="entry name" value="ATPase_AAA_core"/>
</dbReference>
<feature type="domain" description="CDC48" evidence="6">
    <location>
        <begin position="108"/>
        <end position="198"/>
    </location>
</feature>
<dbReference type="InterPro" id="IPR041569">
    <property type="entry name" value="AAA_lid_3"/>
</dbReference>
<gene>
    <name evidence="8" type="ORF">ASJ80_13660</name>
</gene>
<dbReference type="RefSeq" id="WP_069583356.1">
    <property type="nucleotide sequence ID" value="NZ_LMVM01000001.1"/>
</dbReference>
<evidence type="ECO:0000256" key="3">
    <source>
        <dbReference type="ARBA" id="ARBA00022741"/>
    </source>
</evidence>
<evidence type="ECO:0000259" key="5">
    <source>
        <dbReference type="SMART" id="SM00382"/>
    </source>
</evidence>
<evidence type="ECO:0000256" key="1">
    <source>
        <dbReference type="ARBA" id="ARBA00009833"/>
    </source>
</evidence>
<dbReference type="InterPro" id="IPR003593">
    <property type="entry name" value="AAA+_ATPase"/>
</dbReference>
<dbReference type="Gene3D" id="2.40.40.20">
    <property type="match status" value="1"/>
</dbReference>
<organism evidence="8 9">
    <name type="scientific">Methanobacterium bryantii</name>
    <dbReference type="NCBI Taxonomy" id="2161"/>
    <lineage>
        <taxon>Archaea</taxon>
        <taxon>Methanobacteriati</taxon>
        <taxon>Methanobacteriota</taxon>
        <taxon>Methanomada group</taxon>
        <taxon>Methanobacteria</taxon>
        <taxon>Methanobacteriales</taxon>
        <taxon>Methanobacteriaceae</taxon>
        <taxon>Methanobacterium</taxon>
    </lineage>
</organism>
<dbReference type="FunFam" id="2.40.40.20:FF:000007">
    <property type="entry name" value="AAA family ATPase"/>
    <property type="match status" value="1"/>
</dbReference>
<dbReference type="FunFam" id="3.40.50.300:FF:000012">
    <property type="entry name" value="Transitional endoplasmic reticulum ATPase"/>
    <property type="match status" value="1"/>
</dbReference>
<dbReference type="GO" id="GO:0005737">
    <property type="term" value="C:cytoplasm"/>
    <property type="evidence" value="ECO:0007669"/>
    <property type="project" value="UniProtKB-ARBA"/>
</dbReference>
<dbReference type="FunFam" id="1.10.8.60:FF:000057">
    <property type="entry name" value="AAA family ATPase, CDC48 subfamily"/>
    <property type="match status" value="1"/>
</dbReference>
<dbReference type="EMBL" id="LMVM01000001">
    <property type="protein sequence ID" value="PAV05903.1"/>
    <property type="molecule type" value="Genomic_DNA"/>
</dbReference>